<comment type="caution">
    <text evidence="7">The sequence shown here is derived from an EMBL/GenBank/DDBJ whole genome shotgun (WGS) entry which is preliminary data.</text>
</comment>
<feature type="domain" description="Hcy-binding" evidence="6">
    <location>
        <begin position="1"/>
        <end position="388"/>
    </location>
</feature>
<dbReference type="PANTHER" id="PTHR46015:SF1">
    <property type="entry name" value="HOMOCYSTEINE S-METHYLTRANSFERASE-LIKE ISOFORM 1"/>
    <property type="match status" value="1"/>
</dbReference>
<dbReference type="GO" id="GO:0032259">
    <property type="term" value="P:methylation"/>
    <property type="evidence" value="ECO:0007669"/>
    <property type="project" value="UniProtKB-KW"/>
</dbReference>
<keyword evidence="3 5" id="KW-0479">Metal-binding</keyword>
<dbReference type="GO" id="GO:0008898">
    <property type="term" value="F:S-adenosylmethionine-homocysteine S-methyltransferase activity"/>
    <property type="evidence" value="ECO:0007669"/>
    <property type="project" value="TreeGrafter"/>
</dbReference>
<evidence type="ECO:0000256" key="4">
    <source>
        <dbReference type="ARBA" id="ARBA00022833"/>
    </source>
</evidence>
<dbReference type="PANTHER" id="PTHR46015">
    <property type="entry name" value="ZGC:172121"/>
    <property type="match status" value="1"/>
</dbReference>
<dbReference type="GO" id="GO:0009086">
    <property type="term" value="P:methionine biosynthetic process"/>
    <property type="evidence" value="ECO:0007669"/>
    <property type="project" value="TreeGrafter"/>
</dbReference>
<dbReference type="PROSITE" id="PS50970">
    <property type="entry name" value="HCY"/>
    <property type="match status" value="1"/>
</dbReference>
<dbReference type="STRING" id="1077348.A0A2G8SR83"/>
<keyword evidence="4 5" id="KW-0862">Zinc</keyword>
<name>A0A2G8SR83_9APHY</name>
<dbReference type="Gene3D" id="3.20.20.330">
    <property type="entry name" value="Homocysteine-binding-like domain"/>
    <property type="match status" value="1"/>
</dbReference>
<feature type="binding site" evidence="5">
    <location>
        <position position="374"/>
    </location>
    <ligand>
        <name>Zn(2+)</name>
        <dbReference type="ChEBI" id="CHEBI:29105"/>
    </ligand>
</feature>
<keyword evidence="2 5" id="KW-0808">Transferase</keyword>
<dbReference type="InterPro" id="IPR051486">
    <property type="entry name" value="Hcy_S-methyltransferase"/>
</dbReference>
<evidence type="ECO:0000256" key="1">
    <source>
        <dbReference type="ARBA" id="ARBA00022603"/>
    </source>
</evidence>
<dbReference type="OrthoDB" id="261426at2759"/>
<evidence type="ECO:0000256" key="2">
    <source>
        <dbReference type="ARBA" id="ARBA00022679"/>
    </source>
</evidence>
<comment type="cofactor">
    <cofactor evidence="5">
        <name>Zn(2+)</name>
        <dbReference type="ChEBI" id="CHEBI:29105"/>
    </cofactor>
</comment>
<protein>
    <recommendedName>
        <fullName evidence="6">Hcy-binding domain-containing protein</fullName>
    </recommendedName>
</protein>
<evidence type="ECO:0000259" key="6">
    <source>
        <dbReference type="PROSITE" id="PS50970"/>
    </source>
</evidence>
<feature type="binding site" evidence="5">
    <location>
        <position position="291"/>
    </location>
    <ligand>
        <name>Zn(2+)</name>
        <dbReference type="ChEBI" id="CHEBI:29105"/>
    </ligand>
</feature>
<gene>
    <name evidence="7" type="ORF">GSI_01938</name>
</gene>
<proteinExistence type="predicted"/>
<dbReference type="InterPro" id="IPR003726">
    <property type="entry name" value="HCY_dom"/>
</dbReference>
<keyword evidence="8" id="KW-1185">Reference proteome</keyword>
<organism evidence="7 8">
    <name type="scientific">Ganoderma sinense ZZ0214-1</name>
    <dbReference type="NCBI Taxonomy" id="1077348"/>
    <lineage>
        <taxon>Eukaryota</taxon>
        <taxon>Fungi</taxon>
        <taxon>Dikarya</taxon>
        <taxon>Basidiomycota</taxon>
        <taxon>Agaricomycotina</taxon>
        <taxon>Agaricomycetes</taxon>
        <taxon>Polyporales</taxon>
        <taxon>Polyporaceae</taxon>
        <taxon>Ganoderma</taxon>
    </lineage>
</organism>
<dbReference type="GO" id="GO:0046872">
    <property type="term" value="F:metal ion binding"/>
    <property type="evidence" value="ECO:0007669"/>
    <property type="project" value="UniProtKB-KW"/>
</dbReference>
<dbReference type="InterPro" id="IPR036589">
    <property type="entry name" value="HCY_dom_sf"/>
</dbReference>
<keyword evidence="1 5" id="KW-0489">Methyltransferase</keyword>
<reference evidence="7 8" key="1">
    <citation type="journal article" date="2015" name="Sci. Rep.">
        <title>Chromosome-level genome map provides insights into diverse defense mechanisms in the medicinal fungus Ganoderma sinense.</title>
        <authorList>
            <person name="Zhu Y."/>
            <person name="Xu J."/>
            <person name="Sun C."/>
            <person name="Zhou S."/>
            <person name="Xu H."/>
            <person name="Nelson D.R."/>
            <person name="Qian J."/>
            <person name="Song J."/>
            <person name="Luo H."/>
            <person name="Xiang L."/>
            <person name="Li Y."/>
            <person name="Xu Z."/>
            <person name="Ji A."/>
            <person name="Wang L."/>
            <person name="Lu S."/>
            <person name="Hayward A."/>
            <person name="Sun W."/>
            <person name="Li X."/>
            <person name="Schwartz D.C."/>
            <person name="Wang Y."/>
            <person name="Chen S."/>
        </authorList>
    </citation>
    <scope>NUCLEOTIDE SEQUENCE [LARGE SCALE GENOMIC DNA]</scope>
    <source>
        <strain evidence="7 8">ZZ0214-1</strain>
    </source>
</reference>
<dbReference type="SUPFAM" id="SSF82282">
    <property type="entry name" value="Homocysteine S-methyltransferase"/>
    <property type="match status" value="1"/>
</dbReference>
<evidence type="ECO:0000313" key="7">
    <source>
        <dbReference type="EMBL" id="PIL36276.1"/>
    </source>
</evidence>
<accession>A0A2G8SR83</accession>
<dbReference type="AlphaFoldDB" id="A0A2G8SR83"/>
<evidence type="ECO:0000313" key="8">
    <source>
        <dbReference type="Proteomes" id="UP000230002"/>
    </source>
</evidence>
<dbReference type="GO" id="GO:0033528">
    <property type="term" value="P:S-methylmethionine cycle"/>
    <property type="evidence" value="ECO:0007669"/>
    <property type="project" value="TreeGrafter"/>
</dbReference>
<feature type="binding site" evidence="5">
    <location>
        <position position="373"/>
    </location>
    <ligand>
        <name>Zn(2+)</name>
        <dbReference type="ChEBI" id="CHEBI:29105"/>
    </ligand>
</feature>
<evidence type="ECO:0000256" key="3">
    <source>
        <dbReference type="ARBA" id="ARBA00022723"/>
    </source>
</evidence>
<sequence length="393" mass="43408">MPSGNTSVLILDGGLGTTLEDIFHRRLGYPLWSATPVDKDPEVIISAHLAFLRAGADIILTSTYQASYHTYEIAGYSREDAKRLMLKSVKLAIEAKRGYLQEITQSDRTDAGLPRSVKIALSLGPYGGMLSPAQEFDGFYPPPFGPTLSSNTARTNIFEETENGRHQEVACVEALADFHYERLEVFAENREVWDEIDLVAFETVPLRREITGIRKAVAKLQESQNWGPVGQPGEDGAERMKPWWVSTVHPGGHYPEMKPGGGWVTTGEVAKATLLDEGDRMCTPWGLGINCTRLEFLPKLLQEGREVARRAFEVRGVRPWLVLYPNGGDVYNPETHSWEEKGGEGTGWAKDLWTLVAESSRDEAWGGIVVGGCCKTGPDDISGLKEGLQKCLE</sequence>
<dbReference type="Pfam" id="PF02574">
    <property type="entry name" value="S-methyl_trans"/>
    <property type="match status" value="1"/>
</dbReference>
<evidence type="ECO:0000256" key="5">
    <source>
        <dbReference type="PROSITE-ProRule" id="PRU00333"/>
    </source>
</evidence>
<dbReference type="EMBL" id="AYKW01000002">
    <property type="protein sequence ID" value="PIL36276.1"/>
    <property type="molecule type" value="Genomic_DNA"/>
</dbReference>
<dbReference type="Proteomes" id="UP000230002">
    <property type="component" value="Unassembled WGS sequence"/>
</dbReference>